<evidence type="ECO:0000259" key="4">
    <source>
        <dbReference type="Pfam" id="PF06155"/>
    </source>
</evidence>
<protein>
    <recommendedName>
        <fullName evidence="4">Gamma-butyrobetaine hydroxylase-like N-terminal domain-containing protein</fullName>
    </recommendedName>
</protein>
<dbReference type="AlphaFoldDB" id="A0A679IYY7"/>
<gene>
    <name evidence="5" type="ORF">MBUL_00049</name>
</gene>
<dbReference type="Gene3D" id="3.30.2020.30">
    <property type="match status" value="1"/>
</dbReference>
<dbReference type="InterPro" id="IPR038492">
    <property type="entry name" value="GBBH-like_N_sf"/>
</dbReference>
<feature type="compositionally biased region" description="Basic and acidic residues" evidence="3">
    <location>
        <begin position="1"/>
        <end position="10"/>
    </location>
</feature>
<proteinExistence type="predicted"/>
<evidence type="ECO:0000313" key="5">
    <source>
        <dbReference type="EMBL" id="CAA2099244.1"/>
    </source>
</evidence>
<dbReference type="PANTHER" id="PTHR35303">
    <property type="entry name" value="OS02G0197800 PROTEIN"/>
    <property type="match status" value="1"/>
</dbReference>
<accession>A0A679IYY7</accession>
<feature type="region of interest" description="Disordered" evidence="3">
    <location>
        <begin position="137"/>
        <end position="162"/>
    </location>
</feature>
<keyword evidence="2" id="KW-0408">Iron</keyword>
<organism evidence="5">
    <name type="scientific">Methylobacterium bullatum</name>
    <dbReference type="NCBI Taxonomy" id="570505"/>
    <lineage>
        <taxon>Bacteria</taxon>
        <taxon>Pseudomonadati</taxon>
        <taxon>Pseudomonadota</taxon>
        <taxon>Alphaproteobacteria</taxon>
        <taxon>Hyphomicrobiales</taxon>
        <taxon>Methylobacteriaceae</taxon>
        <taxon>Methylobacterium</taxon>
    </lineage>
</organism>
<dbReference type="PANTHER" id="PTHR35303:SF5">
    <property type="entry name" value="OS02G0197800 PROTEIN"/>
    <property type="match status" value="1"/>
</dbReference>
<dbReference type="GO" id="GO:0046872">
    <property type="term" value="F:metal ion binding"/>
    <property type="evidence" value="ECO:0007669"/>
    <property type="project" value="UniProtKB-KW"/>
</dbReference>
<reference evidence="5" key="1">
    <citation type="submission" date="2019-12" db="EMBL/GenBank/DDBJ databases">
        <authorList>
            <person name="Cremers G."/>
        </authorList>
    </citation>
    <scope>NUCLEOTIDE SEQUENCE</scope>
    <source>
        <strain evidence="5">Mbul1</strain>
    </source>
</reference>
<dbReference type="InterPro" id="IPR010376">
    <property type="entry name" value="GBBH-like_N"/>
</dbReference>
<evidence type="ECO:0000256" key="3">
    <source>
        <dbReference type="SAM" id="MobiDB-lite"/>
    </source>
</evidence>
<dbReference type="EMBL" id="LR743504">
    <property type="protein sequence ID" value="CAA2099244.1"/>
    <property type="molecule type" value="Genomic_DNA"/>
</dbReference>
<feature type="domain" description="Gamma-butyrobetaine hydroxylase-like N-terminal" evidence="4">
    <location>
        <begin position="25"/>
        <end position="109"/>
    </location>
</feature>
<evidence type="ECO:0000256" key="2">
    <source>
        <dbReference type="ARBA" id="ARBA00023004"/>
    </source>
</evidence>
<sequence>MSQHHADPHSTGRQVAPPERWPTEIRLSGDKRTLNVSFEDGGKFALPAEYLRVSSPSAEVQGHSPSERKVIGGKRDVAILSVEPVGNYAVKLTFDDMHDTGLFGWGYLYDLGREYRNRWATYLSELEERGLVRDAARRPAAGPAKGEPPKGGGSCGSGCGCH</sequence>
<dbReference type="Pfam" id="PF06155">
    <property type="entry name" value="GBBH-like_N"/>
    <property type="match status" value="1"/>
</dbReference>
<name>A0A679IYY7_9HYPH</name>
<evidence type="ECO:0000256" key="1">
    <source>
        <dbReference type="ARBA" id="ARBA00022723"/>
    </source>
</evidence>
<keyword evidence="1" id="KW-0479">Metal-binding</keyword>
<feature type="region of interest" description="Disordered" evidence="3">
    <location>
        <begin position="1"/>
        <end position="21"/>
    </location>
</feature>
<feature type="compositionally biased region" description="Gly residues" evidence="3">
    <location>
        <begin position="149"/>
        <end position="162"/>
    </location>
</feature>